<feature type="transmembrane region" description="Helical" evidence="5">
    <location>
        <begin position="12"/>
        <end position="29"/>
    </location>
</feature>
<dbReference type="PANTHER" id="PTHR37422">
    <property type="entry name" value="TEICHURONIC ACID BIOSYNTHESIS PROTEIN TUAE"/>
    <property type="match status" value="1"/>
</dbReference>
<feature type="transmembrane region" description="Helical" evidence="5">
    <location>
        <begin position="218"/>
        <end position="235"/>
    </location>
</feature>
<comment type="caution">
    <text evidence="7">The sequence shown here is derived from an EMBL/GenBank/DDBJ whole genome shotgun (WGS) entry which is preliminary data.</text>
</comment>
<accession>A0A0F9YI12</accession>
<evidence type="ECO:0000259" key="6">
    <source>
        <dbReference type="Pfam" id="PF04932"/>
    </source>
</evidence>
<evidence type="ECO:0000256" key="1">
    <source>
        <dbReference type="ARBA" id="ARBA00004141"/>
    </source>
</evidence>
<dbReference type="PANTHER" id="PTHR37422:SF13">
    <property type="entry name" value="LIPOPOLYSACCHARIDE BIOSYNTHESIS PROTEIN PA4999-RELATED"/>
    <property type="match status" value="1"/>
</dbReference>
<keyword evidence="3 5" id="KW-1133">Transmembrane helix</keyword>
<dbReference type="InterPro" id="IPR051533">
    <property type="entry name" value="WaaL-like"/>
</dbReference>
<sequence>MQKFLKISNSLYKYLITAILISVPLYPKFPLFRIPGTYVSIRLEDFLIAITLVLFSIPLIKNFRKEFFKNILSNKILRSILIFLGIGLISLISGLYLTKTVVSSIGFLHLLRRIEYLSMFFVGFLYLKSNEDKNFSEYLIKILLLVNLLVFLYGFGQKYFSLPVIITQNEEYSKGIALLWTPGSHINSTFAGHYDLASYLVLTIPIFIACFFTLKNKFTKIILAISIGFGFWLFSSAVSRISIVSFVLASVITLYLLKKYKEILVIFLISALIFGFSADLRVRFKRLIDVTLNKISTVQSIVIAADTEEVQVFEDRSTSIRFNVEWPRAVRAFTKNPLLGTGYSSINLATDNDYLRLLGEVGLLGFFAFGLIFIHIFKSIKNMWPLERYFEGFDLILITSLIGSTIGILLTAFFIDIFEASKFAIIFWLMMGLMIGRLSNTKNKIKLI</sequence>
<dbReference type="EMBL" id="LBOI01000017">
    <property type="protein sequence ID" value="KKP31058.1"/>
    <property type="molecule type" value="Genomic_DNA"/>
</dbReference>
<dbReference type="GO" id="GO:0016020">
    <property type="term" value="C:membrane"/>
    <property type="evidence" value="ECO:0007669"/>
    <property type="project" value="UniProtKB-SubCell"/>
</dbReference>
<dbReference type="AlphaFoldDB" id="A0A0F9YI12"/>
<protein>
    <recommendedName>
        <fullName evidence="6">O-antigen ligase-related domain-containing protein</fullName>
    </recommendedName>
</protein>
<evidence type="ECO:0000256" key="3">
    <source>
        <dbReference type="ARBA" id="ARBA00022989"/>
    </source>
</evidence>
<reference evidence="7 8" key="1">
    <citation type="journal article" date="2015" name="Nature">
        <title>rRNA introns, odd ribosomes, and small enigmatic genomes across a large radiation of phyla.</title>
        <authorList>
            <person name="Brown C.T."/>
            <person name="Hug L.A."/>
            <person name="Thomas B.C."/>
            <person name="Sharon I."/>
            <person name="Castelle C.J."/>
            <person name="Singh A."/>
            <person name="Wilkins M.J."/>
            <person name="Williams K.H."/>
            <person name="Banfield J.F."/>
        </authorList>
    </citation>
    <scope>NUCLEOTIDE SEQUENCE [LARGE SCALE GENOMIC DNA]</scope>
</reference>
<dbReference type="InterPro" id="IPR007016">
    <property type="entry name" value="O-antigen_ligase-rel_domated"/>
</dbReference>
<feature type="transmembrane region" description="Helical" evidence="5">
    <location>
        <begin position="110"/>
        <end position="127"/>
    </location>
</feature>
<organism evidence="7 8">
    <name type="scientific">Candidatus Woesebacteria bacterium GW2011_GWC2_31_9</name>
    <dbReference type="NCBI Taxonomy" id="1618586"/>
    <lineage>
        <taxon>Bacteria</taxon>
        <taxon>Candidatus Woeseibacteriota</taxon>
    </lineage>
</organism>
<dbReference type="Proteomes" id="UP000034803">
    <property type="component" value="Unassembled WGS sequence"/>
</dbReference>
<feature type="transmembrane region" description="Helical" evidence="5">
    <location>
        <begin position="139"/>
        <end position="156"/>
    </location>
</feature>
<feature type="transmembrane region" description="Helical" evidence="5">
    <location>
        <begin position="354"/>
        <end position="374"/>
    </location>
</feature>
<comment type="subcellular location">
    <subcellularLocation>
        <location evidence="1">Membrane</location>
        <topology evidence="1">Multi-pass membrane protein</topology>
    </subcellularLocation>
</comment>
<feature type="transmembrane region" description="Helical" evidence="5">
    <location>
        <begin position="80"/>
        <end position="98"/>
    </location>
</feature>
<keyword evidence="4 5" id="KW-0472">Membrane</keyword>
<keyword evidence="2 5" id="KW-0812">Transmembrane</keyword>
<dbReference type="Pfam" id="PF04932">
    <property type="entry name" value="Wzy_C"/>
    <property type="match status" value="1"/>
</dbReference>
<name>A0A0F9YI12_9BACT</name>
<gene>
    <name evidence="7" type="ORF">UR21_C0017G0016</name>
</gene>
<proteinExistence type="predicted"/>
<evidence type="ECO:0000256" key="4">
    <source>
        <dbReference type="ARBA" id="ARBA00023136"/>
    </source>
</evidence>
<feature type="transmembrane region" description="Helical" evidence="5">
    <location>
        <begin position="421"/>
        <end position="439"/>
    </location>
</feature>
<evidence type="ECO:0000313" key="8">
    <source>
        <dbReference type="Proteomes" id="UP000034803"/>
    </source>
</evidence>
<feature type="transmembrane region" description="Helical" evidence="5">
    <location>
        <begin position="264"/>
        <end position="284"/>
    </location>
</feature>
<evidence type="ECO:0000256" key="2">
    <source>
        <dbReference type="ARBA" id="ARBA00022692"/>
    </source>
</evidence>
<feature type="transmembrane region" description="Helical" evidence="5">
    <location>
        <begin position="41"/>
        <end position="60"/>
    </location>
</feature>
<feature type="transmembrane region" description="Helical" evidence="5">
    <location>
        <begin position="196"/>
        <end position="213"/>
    </location>
</feature>
<feature type="transmembrane region" description="Helical" evidence="5">
    <location>
        <begin position="395"/>
        <end position="415"/>
    </location>
</feature>
<evidence type="ECO:0000256" key="5">
    <source>
        <dbReference type="SAM" id="Phobius"/>
    </source>
</evidence>
<evidence type="ECO:0000313" key="7">
    <source>
        <dbReference type="EMBL" id="KKP31058.1"/>
    </source>
</evidence>
<feature type="domain" description="O-antigen ligase-related" evidence="6">
    <location>
        <begin position="236"/>
        <end position="369"/>
    </location>
</feature>